<evidence type="ECO:0000256" key="2">
    <source>
        <dbReference type="ARBA" id="ARBA00022692"/>
    </source>
</evidence>
<comment type="subcellular location">
    <subcellularLocation>
        <location evidence="1">Cell membrane</location>
        <topology evidence="1">Multi-pass membrane protein</topology>
    </subcellularLocation>
</comment>
<accession>A0ABY6IHZ4</accession>
<dbReference type="EMBL" id="CP107567">
    <property type="protein sequence ID" value="UYQ66641.1"/>
    <property type="molecule type" value="Genomic_DNA"/>
</dbReference>
<evidence type="ECO:0000256" key="4">
    <source>
        <dbReference type="ARBA" id="ARBA00023136"/>
    </source>
</evidence>
<organism evidence="7 8">
    <name type="scientific">Streptomyces peucetius</name>
    <dbReference type="NCBI Taxonomy" id="1950"/>
    <lineage>
        <taxon>Bacteria</taxon>
        <taxon>Bacillati</taxon>
        <taxon>Actinomycetota</taxon>
        <taxon>Actinomycetes</taxon>
        <taxon>Kitasatosporales</taxon>
        <taxon>Streptomycetaceae</taxon>
        <taxon>Streptomyces</taxon>
    </lineage>
</organism>
<keyword evidence="4 5" id="KW-0472">Membrane</keyword>
<evidence type="ECO:0000313" key="8">
    <source>
        <dbReference type="Proteomes" id="UP001163878"/>
    </source>
</evidence>
<dbReference type="InterPro" id="IPR036640">
    <property type="entry name" value="ABC1_TM_sf"/>
</dbReference>
<dbReference type="Proteomes" id="UP001163878">
    <property type="component" value="Chromosome"/>
</dbReference>
<evidence type="ECO:0000256" key="3">
    <source>
        <dbReference type="ARBA" id="ARBA00022989"/>
    </source>
</evidence>
<dbReference type="InterPro" id="IPR011527">
    <property type="entry name" value="ABC1_TM_dom"/>
</dbReference>
<keyword evidence="3 5" id="KW-1133">Transmembrane helix</keyword>
<dbReference type="Gene3D" id="1.20.1560.10">
    <property type="entry name" value="ABC transporter type 1, transmembrane domain"/>
    <property type="match status" value="1"/>
</dbReference>
<dbReference type="SUPFAM" id="SSF90123">
    <property type="entry name" value="ABC transporter transmembrane region"/>
    <property type="match status" value="1"/>
</dbReference>
<proteinExistence type="predicted"/>
<evidence type="ECO:0000259" key="6">
    <source>
        <dbReference type="PROSITE" id="PS50929"/>
    </source>
</evidence>
<gene>
    <name evidence="7" type="ORF">OGH68_23750</name>
</gene>
<dbReference type="Pfam" id="PF00664">
    <property type="entry name" value="ABC_membrane"/>
    <property type="match status" value="1"/>
</dbReference>
<evidence type="ECO:0000256" key="5">
    <source>
        <dbReference type="SAM" id="Phobius"/>
    </source>
</evidence>
<protein>
    <submittedName>
        <fullName evidence="7">ABC transporter transmembrane domain-containing protein</fullName>
    </submittedName>
</protein>
<sequence>MVRDLVRAISGTRGLLWPVTLMAAVAIAGALSATMSGYLLSRIGEQMILRLRSRVMDHTMRLSLREVRTQGPGNLVARVTSDAMMLRSVIDVGASSFRCRSSPSWPPGSS</sequence>
<dbReference type="RefSeq" id="WP_264250245.1">
    <property type="nucleotide sequence ID" value="NZ_CP107567.1"/>
</dbReference>
<keyword evidence="8" id="KW-1185">Reference proteome</keyword>
<name>A0ABY6IHZ4_STRPE</name>
<feature type="domain" description="ABC transmembrane type-1" evidence="6">
    <location>
        <begin position="1"/>
        <end position="90"/>
    </location>
</feature>
<reference evidence="7" key="1">
    <citation type="submission" date="2022-10" db="EMBL/GenBank/DDBJ databases">
        <title>Cytochrome P450 Catalyzes Benzene Ring Formation in the Biosynthesis of Trialkyl-Substituted Aromatic Polyketides.</title>
        <authorList>
            <person name="Zhao E."/>
            <person name="Ge H."/>
        </authorList>
    </citation>
    <scope>NUCLEOTIDE SEQUENCE</scope>
    <source>
        <strain evidence="7">NA0869</strain>
    </source>
</reference>
<feature type="transmembrane region" description="Helical" evidence="5">
    <location>
        <begin position="15"/>
        <end position="40"/>
    </location>
</feature>
<keyword evidence="2 5" id="KW-0812">Transmembrane</keyword>
<dbReference type="PROSITE" id="PS50929">
    <property type="entry name" value="ABC_TM1F"/>
    <property type="match status" value="1"/>
</dbReference>
<evidence type="ECO:0000313" key="7">
    <source>
        <dbReference type="EMBL" id="UYQ66641.1"/>
    </source>
</evidence>
<evidence type="ECO:0000256" key="1">
    <source>
        <dbReference type="ARBA" id="ARBA00004651"/>
    </source>
</evidence>